<dbReference type="PANTHER" id="PTHR30012">
    <property type="entry name" value="GENERAL SECRETION PATHWAY PROTEIN"/>
    <property type="match status" value="1"/>
</dbReference>
<dbReference type="InterPro" id="IPR011850">
    <property type="entry name" value="T2SS_GspF"/>
</dbReference>
<proteinExistence type="inferred from homology"/>
<evidence type="ECO:0000256" key="10">
    <source>
        <dbReference type="ARBA" id="ARBA00022927"/>
    </source>
</evidence>
<dbReference type="RefSeq" id="WP_128384349.1">
    <property type="nucleotide sequence ID" value="NZ_CP035033.1"/>
</dbReference>
<evidence type="ECO:0000313" key="18">
    <source>
        <dbReference type="Proteomes" id="UP000285478"/>
    </source>
</evidence>
<feature type="transmembrane region" description="Helical" evidence="15">
    <location>
        <begin position="173"/>
        <end position="194"/>
    </location>
</feature>
<comment type="function">
    <text evidence="1">Component of the type II secretion system inner membrane complex required for the energy-dependent secretion of extracellular factors such as proteases and toxins from the periplasm.</text>
</comment>
<dbReference type="KEGG" id="htr:EPV75_02535"/>
<dbReference type="GO" id="GO:0015628">
    <property type="term" value="P:protein secretion by the type II secretion system"/>
    <property type="evidence" value="ECO:0007669"/>
    <property type="project" value="InterPro"/>
</dbReference>
<comment type="similarity">
    <text evidence="3 14">Belongs to the GSP F family.</text>
</comment>
<feature type="transmembrane region" description="Helical" evidence="15">
    <location>
        <begin position="224"/>
        <end position="243"/>
    </location>
</feature>
<dbReference type="PANTHER" id="PTHR30012:SF0">
    <property type="entry name" value="TYPE II SECRETION SYSTEM PROTEIN F-RELATED"/>
    <property type="match status" value="1"/>
</dbReference>
<feature type="transmembrane region" description="Helical" evidence="15">
    <location>
        <begin position="378"/>
        <end position="399"/>
    </location>
</feature>
<evidence type="ECO:0000256" key="5">
    <source>
        <dbReference type="ARBA" id="ARBA00022475"/>
    </source>
</evidence>
<keyword evidence="4 14" id="KW-0813">Transport</keyword>
<protein>
    <recommendedName>
        <fullName evidence="13">General secretion pathway protein F</fullName>
    </recommendedName>
</protein>
<sequence>MATFEYKALTADGKTRKGSLDGDSPRHVRQLLRDQKLTPLEVKSVDQKRKAAGSGTSGLFTPVIRTSDLALLTSQLHTLLKAGMPLAQAIKAVSMQAETRTVRRFLSALHAKVIEGHSFAQALALSHYRVNEEYIATVRAGEESGHLEQVLARLAESIRQQEKIRKKIQTAMIYPAIMVVMSVLIVLFLMIYVVPKVVTVFDNMEQALPPLTQGMLTVSEFLQLHWLMLLFVVFLLFVGYRLLMKQTPWRRRRDRFWLRLPMLRKFLIYASSARWARTLGVLLASGVPATDALRISSEVMTLLPLKEKVLTMVEQVREGQKLQDAMTEAGFFPPLLLNLVQTGEGSGQLDTMLLEGADHYESEVENAAATLVSLVEPLMILIMGGVVLTIVLAIMLPIFEMNQMVG</sequence>
<keyword evidence="6" id="KW-0997">Cell inner membrane</keyword>
<evidence type="ECO:0000256" key="13">
    <source>
        <dbReference type="ARBA" id="ARBA00030750"/>
    </source>
</evidence>
<dbReference type="GO" id="GO:0046872">
    <property type="term" value="F:metal ion binding"/>
    <property type="evidence" value="ECO:0007669"/>
    <property type="project" value="UniProtKB-KW"/>
</dbReference>
<evidence type="ECO:0000256" key="15">
    <source>
        <dbReference type="SAM" id="Phobius"/>
    </source>
</evidence>
<dbReference type="PRINTS" id="PR00812">
    <property type="entry name" value="BCTERIALGSPF"/>
</dbReference>
<dbReference type="InterPro" id="IPR001992">
    <property type="entry name" value="T2SS_GspF/T4SS_PilC_CS"/>
</dbReference>
<evidence type="ECO:0000313" key="17">
    <source>
        <dbReference type="EMBL" id="QAB14621.1"/>
    </source>
</evidence>
<keyword evidence="5" id="KW-1003">Cell membrane</keyword>
<dbReference type="Proteomes" id="UP000285478">
    <property type="component" value="Chromosome"/>
</dbReference>
<organism evidence="17 18">
    <name type="scientific">Hydrogenovibrio thermophilus</name>
    <dbReference type="NCBI Taxonomy" id="265883"/>
    <lineage>
        <taxon>Bacteria</taxon>
        <taxon>Pseudomonadati</taxon>
        <taxon>Pseudomonadota</taxon>
        <taxon>Gammaproteobacteria</taxon>
        <taxon>Thiotrichales</taxon>
        <taxon>Piscirickettsiaceae</taxon>
        <taxon>Hydrogenovibrio</taxon>
    </lineage>
</organism>
<evidence type="ECO:0000256" key="1">
    <source>
        <dbReference type="ARBA" id="ARBA00002684"/>
    </source>
</evidence>
<keyword evidence="10" id="KW-0653">Protein transport</keyword>
<evidence type="ECO:0000259" key="16">
    <source>
        <dbReference type="Pfam" id="PF00482"/>
    </source>
</evidence>
<dbReference type="InterPro" id="IPR018076">
    <property type="entry name" value="T2SS_GspF_dom"/>
</dbReference>
<keyword evidence="9" id="KW-0106">Calcium</keyword>
<keyword evidence="18" id="KW-1185">Reference proteome</keyword>
<gene>
    <name evidence="17" type="primary">gspF</name>
    <name evidence="17" type="ORF">EPV75_02535</name>
</gene>
<evidence type="ECO:0000256" key="8">
    <source>
        <dbReference type="ARBA" id="ARBA00022723"/>
    </source>
</evidence>
<feature type="domain" description="Type II secretion system protein GspF" evidence="16">
    <location>
        <begin position="275"/>
        <end position="397"/>
    </location>
</feature>
<evidence type="ECO:0000256" key="7">
    <source>
        <dbReference type="ARBA" id="ARBA00022692"/>
    </source>
</evidence>
<dbReference type="Gene3D" id="1.20.81.30">
    <property type="entry name" value="Type II secretion system (T2SS), domain F"/>
    <property type="match status" value="2"/>
</dbReference>
<keyword evidence="12 15" id="KW-0472">Membrane</keyword>
<dbReference type="EMBL" id="CP035033">
    <property type="protein sequence ID" value="QAB14621.1"/>
    <property type="molecule type" value="Genomic_DNA"/>
</dbReference>
<name>A0A410H1A9_9GAMM</name>
<dbReference type="InterPro" id="IPR042094">
    <property type="entry name" value="T2SS_GspF_sf"/>
</dbReference>
<evidence type="ECO:0000256" key="12">
    <source>
        <dbReference type="ARBA" id="ARBA00023136"/>
    </source>
</evidence>
<evidence type="ECO:0000256" key="11">
    <source>
        <dbReference type="ARBA" id="ARBA00022989"/>
    </source>
</evidence>
<dbReference type="Pfam" id="PF00482">
    <property type="entry name" value="T2SSF"/>
    <property type="match status" value="2"/>
</dbReference>
<keyword evidence="11 15" id="KW-1133">Transmembrane helix</keyword>
<feature type="domain" description="Type II secretion system protein GspF" evidence="16">
    <location>
        <begin position="73"/>
        <end position="195"/>
    </location>
</feature>
<evidence type="ECO:0000256" key="4">
    <source>
        <dbReference type="ARBA" id="ARBA00022448"/>
    </source>
</evidence>
<evidence type="ECO:0000256" key="2">
    <source>
        <dbReference type="ARBA" id="ARBA00004429"/>
    </source>
</evidence>
<reference evidence="17 18" key="1">
    <citation type="journal article" date="2018" name="Environ. Microbiol.">
        <title>Genomes of ubiquitous marine and hypersaline Hydrogenovibrio, Thiomicrorhabdus and Thiomicrospira spp. encode a diversity of mechanisms to sustain chemolithoautotrophy in heterogeneous environments.</title>
        <authorList>
            <person name="Scott K.M."/>
            <person name="Williams J."/>
            <person name="Porter C.M.B."/>
            <person name="Russel S."/>
            <person name="Harmer T.L."/>
            <person name="Paul J.H."/>
            <person name="Antonen K.M."/>
            <person name="Bridges M.K."/>
            <person name="Camper G.J."/>
            <person name="Campla C.K."/>
            <person name="Casella L.G."/>
            <person name="Chase E."/>
            <person name="Conrad J.W."/>
            <person name="Cruz M.C."/>
            <person name="Dunlap D.S."/>
            <person name="Duran L."/>
            <person name="Fahsbender E.M."/>
            <person name="Goldsmith D.B."/>
            <person name="Keeley R.F."/>
            <person name="Kondoff M.R."/>
            <person name="Kussy B.I."/>
            <person name="Lane M.K."/>
            <person name="Lawler S."/>
            <person name="Leigh B.A."/>
            <person name="Lewis C."/>
            <person name="Lostal L.M."/>
            <person name="Marking D."/>
            <person name="Mancera P.A."/>
            <person name="McClenthan E.C."/>
            <person name="McIntyre E.A."/>
            <person name="Mine J.A."/>
            <person name="Modi S."/>
            <person name="Moore B.D."/>
            <person name="Morgan W.A."/>
            <person name="Nelson K.M."/>
            <person name="Nguyen K.N."/>
            <person name="Ogburn N."/>
            <person name="Parrino D.G."/>
            <person name="Pedapudi A.D."/>
            <person name="Pelham R.P."/>
            <person name="Preece A.M."/>
            <person name="Rampersad E.A."/>
            <person name="Richardson J.C."/>
            <person name="Rodgers C.M."/>
            <person name="Schaffer B.L."/>
            <person name="Sheridan N.E."/>
            <person name="Solone M.R."/>
            <person name="Staley Z.R."/>
            <person name="Tabuchi M."/>
            <person name="Waide R.J."/>
            <person name="Wanjugi P.W."/>
            <person name="Young S."/>
            <person name="Clum A."/>
            <person name="Daum C."/>
            <person name="Huntemann M."/>
            <person name="Ivanova N."/>
            <person name="Kyrpides N."/>
            <person name="Mikhailova N."/>
            <person name="Palaniappan K."/>
            <person name="Pillay M."/>
            <person name="Reddy T.B.K."/>
            <person name="Shapiro N."/>
            <person name="Stamatis D."/>
            <person name="Varghese N."/>
            <person name="Woyke T."/>
            <person name="Boden R."/>
            <person name="Freyermuth S.K."/>
            <person name="Kerfeld C.A."/>
        </authorList>
    </citation>
    <scope>NUCLEOTIDE SEQUENCE [LARGE SCALE GENOMIC DNA]</scope>
    <source>
        <strain evidence="17 18">JR-2</strain>
    </source>
</reference>
<evidence type="ECO:0000256" key="14">
    <source>
        <dbReference type="RuleBase" id="RU003923"/>
    </source>
</evidence>
<evidence type="ECO:0000256" key="3">
    <source>
        <dbReference type="ARBA" id="ARBA00005745"/>
    </source>
</evidence>
<dbReference type="AlphaFoldDB" id="A0A410H1A9"/>
<accession>A0A410H1A9</accession>
<keyword evidence="7 14" id="KW-0812">Transmembrane</keyword>
<keyword evidence="8" id="KW-0479">Metal-binding</keyword>
<dbReference type="PROSITE" id="PS00874">
    <property type="entry name" value="T2SP_F"/>
    <property type="match status" value="1"/>
</dbReference>
<comment type="subcellular location">
    <subcellularLocation>
        <location evidence="2 14">Cell inner membrane</location>
        <topology evidence="2 14">Multi-pass membrane protein</topology>
    </subcellularLocation>
</comment>
<dbReference type="InterPro" id="IPR003004">
    <property type="entry name" value="GspF/PilC"/>
</dbReference>
<dbReference type="GO" id="GO:0005886">
    <property type="term" value="C:plasma membrane"/>
    <property type="evidence" value="ECO:0007669"/>
    <property type="project" value="UniProtKB-SubCell"/>
</dbReference>
<evidence type="ECO:0000256" key="9">
    <source>
        <dbReference type="ARBA" id="ARBA00022837"/>
    </source>
</evidence>
<evidence type="ECO:0000256" key="6">
    <source>
        <dbReference type="ARBA" id="ARBA00022519"/>
    </source>
</evidence>
<dbReference type="GO" id="GO:0015627">
    <property type="term" value="C:type II protein secretion system complex"/>
    <property type="evidence" value="ECO:0007669"/>
    <property type="project" value="InterPro"/>
</dbReference>
<dbReference type="NCBIfam" id="TIGR02120">
    <property type="entry name" value="GspF"/>
    <property type="match status" value="1"/>
</dbReference>
<dbReference type="FunFam" id="1.20.81.30:FF:000001">
    <property type="entry name" value="Type II secretion system protein F"/>
    <property type="match status" value="2"/>
</dbReference>